<evidence type="ECO:0000256" key="1">
    <source>
        <dbReference type="SAM" id="SignalP"/>
    </source>
</evidence>
<sequence length="341" mass="36383">MRHRLTPYFAGLLAIGLSQPLLAHEHDPEERLAVLTSYFAEDAIVGEPSIVDCTLSDGTETSCYAITVSGAPEDHSTGPWCPTNISQTGADAGGIWLDNGEVYEVDGPFISKLNEFYDDPIWELFNPETGEIRVTDTLEGCQAAARPDVDPEYNNYCVQCEVSFLTISTEQTYIFPVTPVFGDETYPVTDANGTGIAFSGARIDGPAPRDAILSAHTLAPFDDCGGHVNPHVGYHYHALTGCSTEVAAALADHAPIVGIALDGHMIHAQHDADGTEPTDLDECRGHSTEGLGYHYHANDPAANAILPCHKAATGCTLSGSDTTCDATTTIEIRGPGARRHD</sequence>
<evidence type="ECO:0000259" key="2">
    <source>
        <dbReference type="Pfam" id="PF14240"/>
    </source>
</evidence>
<protein>
    <submittedName>
        <fullName evidence="3">YHYH protein</fullName>
    </submittedName>
</protein>
<dbReference type="EMBL" id="JADQAZ010000002">
    <property type="protein sequence ID" value="MBT0958218.1"/>
    <property type="molecule type" value="Genomic_DNA"/>
</dbReference>
<dbReference type="Proteomes" id="UP001315686">
    <property type="component" value="Unassembled WGS sequence"/>
</dbReference>
<evidence type="ECO:0000313" key="4">
    <source>
        <dbReference type="Proteomes" id="UP001315686"/>
    </source>
</evidence>
<dbReference type="RefSeq" id="WP_327794431.1">
    <property type="nucleotide sequence ID" value="NZ_JADQAZ010000002.1"/>
</dbReference>
<evidence type="ECO:0000313" key="3">
    <source>
        <dbReference type="EMBL" id="MBT0958218.1"/>
    </source>
</evidence>
<keyword evidence="4" id="KW-1185">Reference proteome</keyword>
<gene>
    <name evidence="3" type="ORF">IV417_12540</name>
</gene>
<accession>A0AAP2CV22</accession>
<proteinExistence type="predicted"/>
<dbReference type="AlphaFoldDB" id="A0AAP2CV22"/>
<dbReference type="InterPro" id="IPR025924">
    <property type="entry name" value="YHYH_dom"/>
</dbReference>
<name>A0AAP2CV22_9RHOB</name>
<feature type="domain" description="YHYH" evidence="2">
    <location>
        <begin position="207"/>
        <end position="270"/>
    </location>
</feature>
<feature type="chain" id="PRO_5042866021" evidence="1">
    <location>
        <begin position="24"/>
        <end position="341"/>
    </location>
</feature>
<reference evidence="3 4" key="1">
    <citation type="journal article" date="2021" name="Arch. Microbiol.">
        <title>Harenicola maris gen. nov., sp. nov. isolated from the Sea of Japan shallow sediments.</title>
        <authorList>
            <person name="Romanenko L.A."/>
            <person name="Kurilenko V.V."/>
            <person name="Chernysheva N.Y."/>
            <person name="Tekutyeva L.A."/>
            <person name="Velansky P.V."/>
            <person name="Svetashev V.I."/>
            <person name="Isaeva M.P."/>
        </authorList>
    </citation>
    <scope>NUCLEOTIDE SEQUENCE [LARGE SCALE GENOMIC DNA]</scope>
    <source>
        <strain evidence="3 4">KMM 3653</strain>
    </source>
</reference>
<organism evidence="3 4">
    <name type="scientific">Harenicola maris</name>
    <dbReference type="NCBI Taxonomy" id="2841044"/>
    <lineage>
        <taxon>Bacteria</taxon>
        <taxon>Pseudomonadati</taxon>
        <taxon>Pseudomonadota</taxon>
        <taxon>Alphaproteobacteria</taxon>
        <taxon>Rhodobacterales</taxon>
        <taxon>Paracoccaceae</taxon>
        <taxon>Harenicola</taxon>
    </lineage>
</organism>
<comment type="caution">
    <text evidence="3">The sequence shown here is derived from an EMBL/GenBank/DDBJ whole genome shotgun (WGS) entry which is preliminary data.</text>
</comment>
<dbReference type="Pfam" id="PF14240">
    <property type="entry name" value="YHYH"/>
    <property type="match status" value="1"/>
</dbReference>
<feature type="signal peptide" evidence="1">
    <location>
        <begin position="1"/>
        <end position="23"/>
    </location>
</feature>
<keyword evidence="1" id="KW-0732">Signal</keyword>